<sequence length="69" mass="8041">MKNKEKTALKASDKDELIRNAAALSDKLAQMHVSRYTNPPKNLREQRAMRRKLAVILTLLREKELTHEK</sequence>
<dbReference type="EMBL" id="MFJD01000001">
    <property type="protein sequence ID" value="OGG04998.1"/>
    <property type="molecule type" value="Genomic_DNA"/>
</dbReference>
<gene>
    <name evidence="6" type="ORF">A2Z33_06945</name>
</gene>
<evidence type="ECO:0000256" key="1">
    <source>
        <dbReference type="ARBA" id="ARBA00009254"/>
    </source>
</evidence>
<dbReference type="InterPro" id="IPR036049">
    <property type="entry name" value="Ribosomal_uL29_sf"/>
</dbReference>
<reference evidence="6 7" key="1">
    <citation type="journal article" date="2016" name="Nat. Commun.">
        <title>Thousands of microbial genomes shed light on interconnected biogeochemical processes in an aquifer system.</title>
        <authorList>
            <person name="Anantharaman K."/>
            <person name="Brown C.T."/>
            <person name="Hug L.A."/>
            <person name="Sharon I."/>
            <person name="Castelle C.J."/>
            <person name="Probst A.J."/>
            <person name="Thomas B.C."/>
            <person name="Singh A."/>
            <person name="Wilkins M.J."/>
            <person name="Karaoz U."/>
            <person name="Brodie E.L."/>
            <person name="Williams K.H."/>
            <person name="Hubbard S.S."/>
            <person name="Banfield J.F."/>
        </authorList>
    </citation>
    <scope>NUCLEOTIDE SEQUENCE [LARGE SCALE GENOMIC DNA]</scope>
</reference>
<evidence type="ECO:0000256" key="5">
    <source>
        <dbReference type="ARBA" id="ARBA00035476"/>
    </source>
</evidence>
<dbReference type="InterPro" id="IPR001854">
    <property type="entry name" value="Ribosomal_uL29"/>
</dbReference>
<name>A0A1F5YXS8_9BACT</name>
<dbReference type="GO" id="GO:0005840">
    <property type="term" value="C:ribosome"/>
    <property type="evidence" value="ECO:0007669"/>
    <property type="project" value="UniProtKB-KW"/>
</dbReference>
<protein>
    <recommendedName>
        <fullName evidence="4">Large ribosomal subunit protein uL29</fullName>
    </recommendedName>
    <alternativeName>
        <fullName evidence="5">50S ribosomal protein L29</fullName>
    </alternativeName>
</protein>
<keyword evidence="2" id="KW-0689">Ribosomal protein</keyword>
<evidence type="ECO:0000313" key="7">
    <source>
        <dbReference type="Proteomes" id="UP000178448"/>
    </source>
</evidence>
<evidence type="ECO:0000256" key="3">
    <source>
        <dbReference type="ARBA" id="ARBA00023274"/>
    </source>
</evidence>
<comment type="similarity">
    <text evidence="1">Belongs to the universal ribosomal protein uL29 family.</text>
</comment>
<proteinExistence type="inferred from homology"/>
<comment type="caution">
    <text evidence="6">The sequence shown here is derived from an EMBL/GenBank/DDBJ whole genome shotgun (WGS) entry which is preliminary data.</text>
</comment>
<dbReference type="AlphaFoldDB" id="A0A1F5YXS8"/>
<dbReference type="Proteomes" id="UP000178448">
    <property type="component" value="Unassembled WGS sequence"/>
</dbReference>
<dbReference type="Pfam" id="PF00831">
    <property type="entry name" value="Ribosomal_L29"/>
    <property type="match status" value="1"/>
</dbReference>
<dbReference type="Gene3D" id="1.10.287.310">
    <property type="match status" value="1"/>
</dbReference>
<evidence type="ECO:0000256" key="2">
    <source>
        <dbReference type="ARBA" id="ARBA00022980"/>
    </source>
</evidence>
<dbReference type="GO" id="GO:1990904">
    <property type="term" value="C:ribonucleoprotein complex"/>
    <property type="evidence" value="ECO:0007669"/>
    <property type="project" value="UniProtKB-KW"/>
</dbReference>
<dbReference type="SUPFAM" id="SSF46561">
    <property type="entry name" value="Ribosomal protein L29 (L29p)"/>
    <property type="match status" value="1"/>
</dbReference>
<organism evidence="6 7">
    <name type="scientific">Candidatus Gottesmanbacteria bacterium RBG_16_52_11</name>
    <dbReference type="NCBI Taxonomy" id="1798374"/>
    <lineage>
        <taxon>Bacteria</taxon>
        <taxon>Candidatus Gottesmaniibacteriota</taxon>
    </lineage>
</organism>
<dbReference type="GO" id="GO:0006412">
    <property type="term" value="P:translation"/>
    <property type="evidence" value="ECO:0007669"/>
    <property type="project" value="InterPro"/>
</dbReference>
<accession>A0A1F5YXS8</accession>
<dbReference type="STRING" id="1798374.A2Z33_06945"/>
<dbReference type="GO" id="GO:0003735">
    <property type="term" value="F:structural constituent of ribosome"/>
    <property type="evidence" value="ECO:0007669"/>
    <property type="project" value="InterPro"/>
</dbReference>
<keyword evidence="3" id="KW-0687">Ribonucleoprotein</keyword>
<evidence type="ECO:0000313" key="6">
    <source>
        <dbReference type="EMBL" id="OGG04998.1"/>
    </source>
</evidence>
<evidence type="ECO:0000256" key="4">
    <source>
        <dbReference type="ARBA" id="ARBA00035204"/>
    </source>
</evidence>